<accession>A0A915D7P6</accession>
<dbReference type="InterPro" id="IPR000644">
    <property type="entry name" value="CBS_dom"/>
</dbReference>
<proteinExistence type="predicted"/>
<evidence type="ECO:0000256" key="6">
    <source>
        <dbReference type="PROSITE-ProRule" id="PRU00703"/>
    </source>
</evidence>
<dbReference type="PROSITE" id="PS51371">
    <property type="entry name" value="CBS"/>
    <property type="match status" value="2"/>
</dbReference>
<dbReference type="Gene3D" id="3.10.580.10">
    <property type="entry name" value="CBS-domain"/>
    <property type="match status" value="1"/>
</dbReference>
<dbReference type="Pfam" id="PF00571">
    <property type="entry name" value="CBS"/>
    <property type="match status" value="2"/>
</dbReference>
<dbReference type="PANTHER" id="PTHR11689:SF136">
    <property type="entry name" value="H(+)_CL(-) EXCHANGE TRANSPORTER 7"/>
    <property type="match status" value="1"/>
</dbReference>
<keyword evidence="4 6" id="KW-0129">CBS domain</keyword>
<feature type="domain" description="CBS" evidence="7">
    <location>
        <begin position="105"/>
        <end position="161"/>
    </location>
</feature>
<feature type="domain" description="CBS" evidence="7">
    <location>
        <begin position="1"/>
        <end position="70"/>
    </location>
</feature>
<keyword evidence="8" id="KW-1185">Reference proteome</keyword>
<evidence type="ECO:0000256" key="3">
    <source>
        <dbReference type="ARBA" id="ARBA00023065"/>
    </source>
</evidence>
<dbReference type="InterPro" id="IPR046342">
    <property type="entry name" value="CBS_dom_sf"/>
</dbReference>
<protein>
    <submittedName>
        <fullName evidence="9">CBS domain-containing protein</fullName>
    </submittedName>
</protein>
<dbReference type="SMART" id="SM00116">
    <property type="entry name" value="CBS"/>
    <property type="match status" value="2"/>
</dbReference>
<reference evidence="9" key="1">
    <citation type="submission" date="2022-11" db="UniProtKB">
        <authorList>
            <consortium name="WormBaseParasite"/>
        </authorList>
    </citation>
    <scope>IDENTIFICATION</scope>
</reference>
<dbReference type="InterPro" id="IPR051280">
    <property type="entry name" value="Cl-channel/antiporter"/>
</dbReference>
<dbReference type="AlphaFoldDB" id="A0A915D7P6"/>
<dbReference type="PANTHER" id="PTHR11689">
    <property type="entry name" value="CHLORIDE CHANNEL PROTEIN CLC FAMILY MEMBER"/>
    <property type="match status" value="1"/>
</dbReference>
<evidence type="ECO:0000313" key="8">
    <source>
        <dbReference type="Proteomes" id="UP000887574"/>
    </source>
</evidence>
<evidence type="ECO:0000259" key="7">
    <source>
        <dbReference type="PROSITE" id="PS51371"/>
    </source>
</evidence>
<dbReference type="CDD" id="cd04591">
    <property type="entry name" value="CBS_pair_voltage-gated_CLC_euk_bac"/>
    <property type="match status" value="1"/>
</dbReference>
<evidence type="ECO:0000256" key="2">
    <source>
        <dbReference type="ARBA" id="ARBA00022737"/>
    </source>
</evidence>
<evidence type="ECO:0000256" key="1">
    <source>
        <dbReference type="ARBA" id="ARBA00022448"/>
    </source>
</evidence>
<evidence type="ECO:0000256" key="5">
    <source>
        <dbReference type="ARBA" id="ARBA00023214"/>
    </source>
</evidence>
<dbReference type="GO" id="GO:0005765">
    <property type="term" value="C:lysosomal membrane"/>
    <property type="evidence" value="ECO:0007669"/>
    <property type="project" value="TreeGrafter"/>
</dbReference>
<dbReference type="WBParaSite" id="jg16916">
    <property type="protein sequence ID" value="jg16916"/>
    <property type="gene ID" value="jg16916"/>
</dbReference>
<name>A0A915D7P6_9BILA</name>
<keyword evidence="3" id="KW-0406">Ion transport</keyword>
<keyword evidence="1" id="KW-0813">Transport</keyword>
<dbReference type="Proteomes" id="UP000887574">
    <property type="component" value="Unplaced"/>
</dbReference>
<organism evidence="8 9">
    <name type="scientific">Ditylenchus dipsaci</name>
    <dbReference type="NCBI Taxonomy" id="166011"/>
    <lineage>
        <taxon>Eukaryota</taxon>
        <taxon>Metazoa</taxon>
        <taxon>Ecdysozoa</taxon>
        <taxon>Nematoda</taxon>
        <taxon>Chromadorea</taxon>
        <taxon>Rhabditida</taxon>
        <taxon>Tylenchina</taxon>
        <taxon>Tylenchomorpha</taxon>
        <taxon>Sphaerularioidea</taxon>
        <taxon>Anguinidae</taxon>
        <taxon>Anguininae</taxon>
        <taxon>Ditylenchus</taxon>
    </lineage>
</organism>
<dbReference type="GO" id="GO:0015108">
    <property type="term" value="F:chloride transmembrane transporter activity"/>
    <property type="evidence" value="ECO:0007669"/>
    <property type="project" value="TreeGrafter"/>
</dbReference>
<evidence type="ECO:0000256" key="4">
    <source>
        <dbReference type="ARBA" id="ARBA00023122"/>
    </source>
</evidence>
<sequence length="332" mass="37605">MRKDVVALEPIESVGRIVEILRSTKHHGFPVVDQIDAPTTEAHYPNYGHLKGLILRSQLIVLLKKRHFSVDYEGRTPAPGAQSVSLKDFRQDYPRYEGPIAELGLSKEDEKVPLNVSLDSIFRLFRGLGLRFLFVVNDENKLRGIITRKDIARFKERRVKKKYLVHEFHPQNVASKAQFFDLDFVLGSTIALSDWSIPLEYSVEDLNSNPLEAFKSANDGWQLQWRVTSPPKNLETSLKSALQQSTSIPKSLLIRLEAENWRVVTSHAYFCCPTCHMSNLYDISQAEAAAKCEQESSAAPMRLSVHVTVNSIGELPGPDTASYLQRIEMKKV</sequence>
<keyword evidence="2" id="KW-0677">Repeat</keyword>
<keyword evidence="5" id="KW-0868">Chloride</keyword>
<dbReference type="SUPFAM" id="SSF54631">
    <property type="entry name" value="CBS-domain pair"/>
    <property type="match status" value="1"/>
</dbReference>
<evidence type="ECO:0000313" key="9">
    <source>
        <dbReference type="WBParaSite" id="jg16916"/>
    </source>
</evidence>